<evidence type="ECO:0000256" key="8">
    <source>
        <dbReference type="ARBA" id="ARBA00023065"/>
    </source>
</evidence>
<dbReference type="PROSITE" id="PS51257">
    <property type="entry name" value="PROKAR_LIPOPROTEIN"/>
    <property type="match status" value="1"/>
</dbReference>
<reference evidence="15 16" key="1">
    <citation type="submission" date="2016-07" db="EMBL/GenBank/DDBJ databases">
        <title>Pervasive Adenine N6-methylation of Active Genes in Fungi.</title>
        <authorList>
            <consortium name="DOE Joint Genome Institute"/>
            <person name="Mondo S.J."/>
            <person name="Dannebaum R.O."/>
            <person name="Kuo R.C."/>
            <person name="Labutti K."/>
            <person name="Haridas S."/>
            <person name="Kuo A."/>
            <person name="Salamov A."/>
            <person name="Ahrendt S.R."/>
            <person name="Lipzen A."/>
            <person name="Sullivan W."/>
            <person name="Andreopoulos W.B."/>
            <person name="Clum A."/>
            <person name="Lindquist E."/>
            <person name="Daum C."/>
            <person name="Ramamoorthy G.K."/>
            <person name="Gryganskyi A."/>
            <person name="Culley D."/>
            <person name="Magnuson J.K."/>
            <person name="James T.Y."/>
            <person name="O'Malley M.A."/>
            <person name="Stajich J.E."/>
            <person name="Spatafora J.W."/>
            <person name="Visel A."/>
            <person name="Grigoriev I.V."/>
        </authorList>
    </citation>
    <scope>NUCLEOTIDE SEQUENCE [LARGE SCALE GENOMIC DNA]</scope>
    <source>
        <strain evidence="15 16">NRRL 1336</strain>
    </source>
</reference>
<dbReference type="EMBL" id="MCGE01000009">
    <property type="protein sequence ID" value="ORZ18017.1"/>
    <property type="molecule type" value="Genomic_DNA"/>
</dbReference>
<dbReference type="PANTHER" id="PTHR32361">
    <property type="entry name" value="FERRIC/CUPRIC REDUCTASE TRANSMEMBRANE COMPONENT"/>
    <property type="match status" value="1"/>
</dbReference>
<keyword evidence="7" id="KW-0560">Oxidoreductase</keyword>
<dbReference type="PROSITE" id="PS51384">
    <property type="entry name" value="FAD_FR"/>
    <property type="match status" value="1"/>
</dbReference>
<keyword evidence="5" id="KW-0249">Electron transport</keyword>
<dbReference type="STRING" id="90262.A0A1X2IKH5"/>
<feature type="transmembrane region" description="Helical" evidence="12">
    <location>
        <begin position="290"/>
        <end position="310"/>
    </location>
</feature>
<dbReference type="InterPro" id="IPR051410">
    <property type="entry name" value="Ferric/Cupric_Reductase"/>
</dbReference>
<feature type="chain" id="PRO_5013072484" evidence="13">
    <location>
        <begin position="19"/>
        <end position="774"/>
    </location>
</feature>
<keyword evidence="6 12" id="KW-1133">Transmembrane helix</keyword>
<evidence type="ECO:0000313" key="16">
    <source>
        <dbReference type="Proteomes" id="UP000193560"/>
    </source>
</evidence>
<dbReference type="Proteomes" id="UP000193560">
    <property type="component" value="Unassembled WGS sequence"/>
</dbReference>
<evidence type="ECO:0000256" key="10">
    <source>
        <dbReference type="ARBA" id="ARBA00023180"/>
    </source>
</evidence>
<evidence type="ECO:0000256" key="1">
    <source>
        <dbReference type="ARBA" id="ARBA00004141"/>
    </source>
</evidence>
<dbReference type="InterPro" id="IPR013130">
    <property type="entry name" value="Fe3_Rdtase_TM_dom"/>
</dbReference>
<keyword evidence="8" id="KW-0406">Ion transport</keyword>
<evidence type="ECO:0000256" key="6">
    <source>
        <dbReference type="ARBA" id="ARBA00022989"/>
    </source>
</evidence>
<sequence>MKQFFFLVLFLLASCTFAREQSAPLASACRTLSEKYIFSNCTKRVYAAPECQCNDQPWLGSMALCVSDNGDNDHGKEKEWDYVKSAICKAVPDSTAFTVSMQDILANATKFVVPLPANATTDRLFAPIRFPRTEIGNIMRTVAEFNNQLQYGLNYGGACSALVLVFVVFGMLNNLFHHCVSWRYKSAVKPKALPSSPSWIRFIRRHIVNPSLFFDGVHLQSASWFGVRVSYPTRFESIFIFLYVVMNIFILFPSYDLFLENTYWPQDIPAQLGRYIADRSGEMSFAQLPMVYLFGGRNNILIWLTGWSYDRFIIAHKWASRMMMLHAIIHSAAYTWVGLHYDFETYVSYYEGLYFRWGVAATVLGSFTLLFALPNLRRKCYDLFLYTHIVFVVLFTVACWYHVALLEDEQNMPFLYASIAVWSFDRVARFARVVYYNIMLLTGRRSLRSVKADIIPGTDCIRFRVDANKYGLSHRIPGAFVYIYVPKAYFWQSHPFTIASWNQPSLDKRTPVPIDTVNATDPSETSNKKPTLSSPDSAIKISDTDSASSSTTTTTTTAGNTFDLLIRPQKGMTKKLYEAVEKLGPDGGDMYVLVEGPYGHSHPVLQYDTAILVGGGVGCTATVPYLQEAVYNASKNATRHLVFVWVVQHDDQLNWAQQDIEDCLSHINVKKTQETSTGNEDLAANTSLTLDVFIYATRSTKSNDVKKEKDQQQQEGLTLSYGVRPDLDKLLGQYIESAQGSVAILHCGPARMSDQIRQISAHHGVAYLEEAFEW</sequence>
<dbReference type="SFLD" id="SFLDS00052">
    <property type="entry name" value="Ferric_Reductase_Domain"/>
    <property type="match status" value="1"/>
</dbReference>
<comment type="caution">
    <text evidence="15">The sequence shown here is derived from an EMBL/GenBank/DDBJ whole genome shotgun (WGS) entry which is preliminary data.</text>
</comment>
<dbReference type="OrthoDB" id="167398at2759"/>
<dbReference type="CDD" id="cd06186">
    <property type="entry name" value="NOX_Duox_like_FAD_NADP"/>
    <property type="match status" value="1"/>
</dbReference>
<evidence type="ECO:0000256" key="3">
    <source>
        <dbReference type="ARBA" id="ARBA00022448"/>
    </source>
</evidence>
<evidence type="ECO:0000256" key="2">
    <source>
        <dbReference type="ARBA" id="ARBA00006278"/>
    </source>
</evidence>
<feature type="compositionally biased region" description="Low complexity" evidence="11">
    <location>
        <begin position="544"/>
        <end position="555"/>
    </location>
</feature>
<dbReference type="InterPro" id="IPR013112">
    <property type="entry name" value="FAD-bd_8"/>
</dbReference>
<dbReference type="GO" id="GO:0005886">
    <property type="term" value="C:plasma membrane"/>
    <property type="evidence" value="ECO:0007669"/>
    <property type="project" value="TreeGrafter"/>
</dbReference>
<feature type="transmembrane region" description="Helical" evidence="12">
    <location>
        <begin position="155"/>
        <end position="176"/>
    </location>
</feature>
<organism evidence="15 16">
    <name type="scientific">Absidia repens</name>
    <dbReference type="NCBI Taxonomy" id="90262"/>
    <lineage>
        <taxon>Eukaryota</taxon>
        <taxon>Fungi</taxon>
        <taxon>Fungi incertae sedis</taxon>
        <taxon>Mucoromycota</taxon>
        <taxon>Mucoromycotina</taxon>
        <taxon>Mucoromycetes</taxon>
        <taxon>Mucorales</taxon>
        <taxon>Cunninghamellaceae</taxon>
        <taxon>Absidia</taxon>
    </lineage>
</organism>
<proteinExistence type="inferred from homology"/>
<evidence type="ECO:0000256" key="5">
    <source>
        <dbReference type="ARBA" id="ARBA00022982"/>
    </source>
</evidence>
<comment type="subcellular location">
    <subcellularLocation>
        <location evidence="1">Membrane</location>
        <topology evidence="1">Multi-pass membrane protein</topology>
    </subcellularLocation>
</comment>
<evidence type="ECO:0000256" key="4">
    <source>
        <dbReference type="ARBA" id="ARBA00022692"/>
    </source>
</evidence>
<evidence type="ECO:0000256" key="9">
    <source>
        <dbReference type="ARBA" id="ARBA00023136"/>
    </source>
</evidence>
<dbReference type="AlphaFoldDB" id="A0A1X2IKH5"/>
<dbReference type="InterPro" id="IPR013121">
    <property type="entry name" value="Fe_red_NAD-bd_6"/>
</dbReference>
<feature type="transmembrane region" description="Helical" evidence="12">
    <location>
        <begin position="383"/>
        <end position="403"/>
    </location>
</feature>
<dbReference type="PANTHER" id="PTHR32361:SF9">
    <property type="entry name" value="FERRIC REDUCTASE TRANSMEMBRANE COMPONENT 3-RELATED"/>
    <property type="match status" value="1"/>
</dbReference>
<evidence type="ECO:0000256" key="13">
    <source>
        <dbReference type="SAM" id="SignalP"/>
    </source>
</evidence>
<dbReference type="GO" id="GO:0006879">
    <property type="term" value="P:intracellular iron ion homeostasis"/>
    <property type="evidence" value="ECO:0007669"/>
    <property type="project" value="TreeGrafter"/>
</dbReference>
<comment type="similarity">
    <text evidence="2">Belongs to the ferric reductase (FRE) family.</text>
</comment>
<evidence type="ECO:0000256" key="11">
    <source>
        <dbReference type="SAM" id="MobiDB-lite"/>
    </source>
</evidence>
<dbReference type="SUPFAM" id="SSF52343">
    <property type="entry name" value="Ferredoxin reductase-like, C-terminal NADP-linked domain"/>
    <property type="match status" value="1"/>
</dbReference>
<dbReference type="SFLD" id="SFLDG01168">
    <property type="entry name" value="Ferric_reductase_subgroup_(FRE"/>
    <property type="match status" value="1"/>
</dbReference>
<feature type="domain" description="FAD-binding FR-type" evidence="14">
    <location>
        <begin position="442"/>
        <end position="604"/>
    </location>
</feature>
<evidence type="ECO:0000256" key="12">
    <source>
        <dbReference type="SAM" id="Phobius"/>
    </source>
</evidence>
<keyword evidence="13" id="KW-0732">Signal</keyword>
<feature type="transmembrane region" description="Helical" evidence="12">
    <location>
        <begin position="238"/>
        <end position="255"/>
    </location>
</feature>
<feature type="signal peptide" evidence="13">
    <location>
        <begin position="1"/>
        <end position="18"/>
    </location>
</feature>
<name>A0A1X2IKH5_9FUNG</name>
<protein>
    <submittedName>
        <fullName evidence="15">Ferric reductase like transmembrane component-domain-containing protein</fullName>
    </submittedName>
</protein>
<gene>
    <name evidence="15" type="ORF">BCR42DRAFT_244208</name>
</gene>
<dbReference type="InterPro" id="IPR039261">
    <property type="entry name" value="FNR_nucleotide-bd"/>
</dbReference>
<feature type="compositionally biased region" description="Polar residues" evidence="11">
    <location>
        <begin position="517"/>
        <end position="536"/>
    </location>
</feature>
<dbReference type="InterPro" id="IPR017927">
    <property type="entry name" value="FAD-bd_FR_type"/>
</dbReference>
<dbReference type="Gene3D" id="3.40.50.80">
    <property type="entry name" value="Nucleotide-binding domain of ferredoxin-NADP reductase (FNR) module"/>
    <property type="match status" value="1"/>
</dbReference>
<keyword evidence="4 12" id="KW-0812">Transmembrane</keyword>
<dbReference type="Pfam" id="PF08030">
    <property type="entry name" value="NAD_binding_6"/>
    <property type="match status" value="1"/>
</dbReference>
<feature type="transmembrane region" description="Helical" evidence="12">
    <location>
        <begin position="353"/>
        <end position="371"/>
    </location>
</feature>
<dbReference type="Pfam" id="PF08022">
    <property type="entry name" value="FAD_binding_8"/>
    <property type="match status" value="1"/>
</dbReference>
<evidence type="ECO:0000313" key="15">
    <source>
        <dbReference type="EMBL" id="ORZ18017.1"/>
    </source>
</evidence>
<feature type="transmembrane region" description="Helical" evidence="12">
    <location>
        <begin position="322"/>
        <end position="341"/>
    </location>
</feature>
<keyword evidence="3" id="KW-0813">Transport</keyword>
<dbReference type="GO" id="GO:0000293">
    <property type="term" value="F:ferric-chelate reductase activity"/>
    <property type="evidence" value="ECO:0007669"/>
    <property type="project" value="UniProtKB-ARBA"/>
</dbReference>
<dbReference type="GO" id="GO:0006826">
    <property type="term" value="P:iron ion transport"/>
    <property type="evidence" value="ECO:0007669"/>
    <property type="project" value="TreeGrafter"/>
</dbReference>
<evidence type="ECO:0000259" key="14">
    <source>
        <dbReference type="PROSITE" id="PS51384"/>
    </source>
</evidence>
<keyword evidence="9 12" id="KW-0472">Membrane</keyword>
<evidence type="ECO:0000256" key="7">
    <source>
        <dbReference type="ARBA" id="ARBA00023002"/>
    </source>
</evidence>
<keyword evidence="16" id="KW-1185">Reference proteome</keyword>
<feature type="region of interest" description="Disordered" evidence="11">
    <location>
        <begin position="510"/>
        <end position="555"/>
    </location>
</feature>
<dbReference type="GO" id="GO:0015677">
    <property type="term" value="P:copper ion import"/>
    <property type="evidence" value="ECO:0007669"/>
    <property type="project" value="TreeGrafter"/>
</dbReference>
<accession>A0A1X2IKH5</accession>
<keyword evidence="10" id="KW-0325">Glycoprotein</keyword>
<dbReference type="Pfam" id="PF01794">
    <property type="entry name" value="Ferric_reduct"/>
    <property type="match status" value="1"/>
</dbReference>